<dbReference type="Proteomes" id="UP000799772">
    <property type="component" value="Unassembled WGS sequence"/>
</dbReference>
<sequence>MSQQAFHQQTGRSGRAKDVLALSKRIGNEHQLVRCGKNRALPPRIASSQERAYAAFPIASEPKAVIPSRKPSRKALKSYISLGSPKAYSRSPIAICANLSESFKPSCLLLAKMPDETSTQRITRSSTFAKAAIEPRDSMRPRKSSQLSLSARRSIDGADDTVAAAIKSPQYLNPQVWRRIWWVVGI</sequence>
<name>A0A9P4M783_9PEZI</name>
<protein>
    <submittedName>
        <fullName evidence="1">Uncharacterized protein</fullName>
    </submittedName>
</protein>
<organism evidence="1 2">
    <name type="scientific">Rhizodiscina lignyota</name>
    <dbReference type="NCBI Taxonomy" id="1504668"/>
    <lineage>
        <taxon>Eukaryota</taxon>
        <taxon>Fungi</taxon>
        <taxon>Dikarya</taxon>
        <taxon>Ascomycota</taxon>
        <taxon>Pezizomycotina</taxon>
        <taxon>Dothideomycetes</taxon>
        <taxon>Pleosporomycetidae</taxon>
        <taxon>Aulographales</taxon>
        <taxon>Rhizodiscinaceae</taxon>
        <taxon>Rhizodiscina</taxon>
    </lineage>
</organism>
<dbReference type="AlphaFoldDB" id="A0A9P4M783"/>
<evidence type="ECO:0000313" key="1">
    <source>
        <dbReference type="EMBL" id="KAF2099715.1"/>
    </source>
</evidence>
<evidence type="ECO:0000313" key="2">
    <source>
        <dbReference type="Proteomes" id="UP000799772"/>
    </source>
</evidence>
<proteinExistence type="predicted"/>
<keyword evidence="2" id="KW-1185">Reference proteome</keyword>
<gene>
    <name evidence="1" type="ORF">NA57DRAFT_55660</name>
</gene>
<reference evidence="1" key="1">
    <citation type="journal article" date="2020" name="Stud. Mycol.">
        <title>101 Dothideomycetes genomes: a test case for predicting lifestyles and emergence of pathogens.</title>
        <authorList>
            <person name="Haridas S."/>
            <person name="Albert R."/>
            <person name="Binder M."/>
            <person name="Bloem J."/>
            <person name="Labutti K."/>
            <person name="Salamov A."/>
            <person name="Andreopoulos B."/>
            <person name="Baker S."/>
            <person name="Barry K."/>
            <person name="Bills G."/>
            <person name="Bluhm B."/>
            <person name="Cannon C."/>
            <person name="Castanera R."/>
            <person name="Culley D."/>
            <person name="Daum C."/>
            <person name="Ezra D."/>
            <person name="Gonzalez J."/>
            <person name="Henrissat B."/>
            <person name="Kuo A."/>
            <person name="Liang C."/>
            <person name="Lipzen A."/>
            <person name="Lutzoni F."/>
            <person name="Magnuson J."/>
            <person name="Mondo S."/>
            <person name="Nolan M."/>
            <person name="Ohm R."/>
            <person name="Pangilinan J."/>
            <person name="Park H.-J."/>
            <person name="Ramirez L."/>
            <person name="Alfaro M."/>
            <person name="Sun H."/>
            <person name="Tritt A."/>
            <person name="Yoshinaga Y."/>
            <person name="Zwiers L.-H."/>
            <person name="Turgeon B."/>
            <person name="Goodwin S."/>
            <person name="Spatafora J."/>
            <person name="Crous P."/>
            <person name="Grigoriev I."/>
        </authorList>
    </citation>
    <scope>NUCLEOTIDE SEQUENCE</scope>
    <source>
        <strain evidence="1">CBS 133067</strain>
    </source>
</reference>
<dbReference type="EMBL" id="ML978125">
    <property type="protein sequence ID" value="KAF2099715.1"/>
    <property type="molecule type" value="Genomic_DNA"/>
</dbReference>
<comment type="caution">
    <text evidence="1">The sequence shown here is derived from an EMBL/GenBank/DDBJ whole genome shotgun (WGS) entry which is preliminary data.</text>
</comment>
<accession>A0A9P4M783</accession>